<dbReference type="Proteomes" id="UP000001055">
    <property type="component" value="Unassembled WGS sequence"/>
</dbReference>
<evidence type="ECO:0000313" key="1">
    <source>
        <dbReference type="EMBL" id="EAT76072.1"/>
    </source>
</evidence>
<reference evidence="2" key="1">
    <citation type="journal article" date="2007" name="Plant Cell">
        <title>Dothideomycete-plant interactions illuminated by genome sequencing and EST analysis of the wheat pathogen Stagonospora nodorum.</title>
        <authorList>
            <person name="Hane J.K."/>
            <person name="Lowe R.G."/>
            <person name="Solomon P.S."/>
            <person name="Tan K.C."/>
            <person name="Schoch C.L."/>
            <person name="Spatafora J.W."/>
            <person name="Crous P.W."/>
            <person name="Kodira C."/>
            <person name="Birren B.W."/>
            <person name="Galagan J.E."/>
            <person name="Torriani S.F."/>
            <person name="McDonald B.A."/>
            <person name="Oliver R.P."/>
        </authorList>
    </citation>
    <scope>NUCLEOTIDE SEQUENCE [LARGE SCALE GENOMIC DNA]</scope>
    <source>
        <strain evidence="2">SN15 / ATCC MYA-4574 / FGSC 10173</strain>
    </source>
</reference>
<sequence length="48" mass="5218">MQPGSRFAAWLKLAHKRPLTSRAFIMPSGYPCTASRIAARQDLGCSPA</sequence>
<dbReference type="RefSeq" id="XP_001806642.1">
    <property type="nucleotide sequence ID" value="XM_001806590.1"/>
</dbReference>
<dbReference type="GeneID" id="5983574"/>
<name>Q0TVD2_PHANO</name>
<organism evidence="1 2">
    <name type="scientific">Phaeosphaeria nodorum (strain SN15 / ATCC MYA-4574 / FGSC 10173)</name>
    <name type="common">Glume blotch fungus</name>
    <name type="synonym">Parastagonospora nodorum</name>
    <dbReference type="NCBI Taxonomy" id="321614"/>
    <lineage>
        <taxon>Eukaryota</taxon>
        <taxon>Fungi</taxon>
        <taxon>Dikarya</taxon>
        <taxon>Ascomycota</taxon>
        <taxon>Pezizomycotina</taxon>
        <taxon>Dothideomycetes</taxon>
        <taxon>Pleosporomycetidae</taxon>
        <taxon>Pleosporales</taxon>
        <taxon>Pleosporineae</taxon>
        <taxon>Phaeosphaeriaceae</taxon>
        <taxon>Parastagonospora</taxon>
    </lineage>
</organism>
<protein>
    <submittedName>
        <fullName evidence="1">Uncharacterized protein</fullName>
    </submittedName>
</protein>
<dbReference type="AlphaFoldDB" id="Q0TVD2"/>
<dbReference type="EMBL" id="CH445374">
    <property type="protein sequence ID" value="EAT76072.1"/>
    <property type="molecule type" value="Genomic_DNA"/>
</dbReference>
<evidence type="ECO:0000313" key="2">
    <source>
        <dbReference type="Proteomes" id="UP000001055"/>
    </source>
</evidence>
<accession>Q0TVD2</accession>
<dbReference type="InParanoid" id="Q0TVD2"/>
<proteinExistence type="predicted"/>
<gene>
    <name evidence="1" type="ORF">SNOG_16532</name>
</gene>
<dbReference type="KEGG" id="pno:SNOG_16532"/>
<dbReference type="HOGENOM" id="CLU_3160191_0_0_1"/>